<keyword evidence="1" id="KW-0396">Initiation factor</keyword>
<dbReference type="PANTHER" id="PTHR33070:SF129">
    <property type="entry name" value="DUF241 DOMAIN PROTEIN"/>
    <property type="match status" value="1"/>
</dbReference>
<dbReference type="Proteomes" id="UP000436088">
    <property type="component" value="Unassembled WGS sequence"/>
</dbReference>
<comment type="caution">
    <text evidence="1">The sequence shown here is derived from an EMBL/GenBank/DDBJ whole genome shotgun (WGS) entry which is preliminary data.</text>
</comment>
<dbReference type="GO" id="GO:0003743">
    <property type="term" value="F:translation initiation factor activity"/>
    <property type="evidence" value="ECO:0007669"/>
    <property type="project" value="UniProtKB-KW"/>
</dbReference>
<organism evidence="1 2">
    <name type="scientific">Hibiscus syriacus</name>
    <name type="common">Rose of Sharon</name>
    <dbReference type="NCBI Taxonomy" id="106335"/>
    <lineage>
        <taxon>Eukaryota</taxon>
        <taxon>Viridiplantae</taxon>
        <taxon>Streptophyta</taxon>
        <taxon>Embryophyta</taxon>
        <taxon>Tracheophyta</taxon>
        <taxon>Spermatophyta</taxon>
        <taxon>Magnoliopsida</taxon>
        <taxon>eudicotyledons</taxon>
        <taxon>Gunneridae</taxon>
        <taxon>Pentapetalae</taxon>
        <taxon>rosids</taxon>
        <taxon>malvids</taxon>
        <taxon>Malvales</taxon>
        <taxon>Malvaceae</taxon>
        <taxon>Malvoideae</taxon>
        <taxon>Hibiscus</taxon>
    </lineage>
</organism>
<evidence type="ECO:0000313" key="1">
    <source>
        <dbReference type="EMBL" id="KAE8689217.1"/>
    </source>
</evidence>
<protein>
    <submittedName>
        <fullName evidence="1">Eukaryotic translation initiation factor 3 subunit A</fullName>
    </submittedName>
</protein>
<dbReference type="Pfam" id="PF03087">
    <property type="entry name" value="BPS1"/>
    <property type="match status" value="1"/>
</dbReference>
<dbReference type="GO" id="GO:0048367">
    <property type="term" value="P:shoot system development"/>
    <property type="evidence" value="ECO:0007669"/>
    <property type="project" value="InterPro"/>
</dbReference>
<dbReference type="GO" id="GO:0048364">
    <property type="term" value="P:root development"/>
    <property type="evidence" value="ECO:0007669"/>
    <property type="project" value="InterPro"/>
</dbReference>
<name>A0A6A2ZBU4_HIBSY</name>
<dbReference type="EMBL" id="VEPZ02001172">
    <property type="protein sequence ID" value="KAE8689217.1"/>
    <property type="molecule type" value="Genomic_DNA"/>
</dbReference>
<sequence>MSNCQQLSCTRNLSFLGGRHCLNDAEIVVEISVKSMLPYDCNLKGDNGYSSNIQTGYHTRSNSFPSRSHPLTSEVDEHLSRLASSESASTSLLLNYKRGRLQDLHDCIEKLLQLPFTQQILSPRAAEGMRL</sequence>
<dbReference type="InterPro" id="IPR004320">
    <property type="entry name" value="BPS1_pln"/>
</dbReference>
<reference evidence="1" key="1">
    <citation type="submission" date="2019-09" db="EMBL/GenBank/DDBJ databases">
        <title>Draft genome information of white flower Hibiscus syriacus.</title>
        <authorList>
            <person name="Kim Y.-M."/>
        </authorList>
    </citation>
    <scope>NUCLEOTIDE SEQUENCE [LARGE SCALE GENOMIC DNA]</scope>
    <source>
        <strain evidence="1">YM2019G1</strain>
    </source>
</reference>
<keyword evidence="1" id="KW-0648">Protein biosynthesis</keyword>
<keyword evidence="2" id="KW-1185">Reference proteome</keyword>
<evidence type="ECO:0000313" key="2">
    <source>
        <dbReference type="Proteomes" id="UP000436088"/>
    </source>
</evidence>
<dbReference type="AlphaFoldDB" id="A0A6A2ZBU4"/>
<accession>A0A6A2ZBU4</accession>
<gene>
    <name evidence="1" type="ORF">F3Y22_tig00110940pilonHSYRG00139</name>
</gene>
<dbReference type="PANTHER" id="PTHR33070">
    <property type="entry name" value="OS06G0725500 PROTEIN"/>
    <property type="match status" value="1"/>
</dbReference>
<proteinExistence type="predicted"/>